<feature type="transmembrane region" description="Helical" evidence="1">
    <location>
        <begin position="32"/>
        <end position="52"/>
    </location>
</feature>
<comment type="caution">
    <text evidence="2">The sequence shown here is derived from an EMBL/GenBank/DDBJ whole genome shotgun (WGS) entry which is preliminary data.</text>
</comment>
<evidence type="ECO:0000256" key="1">
    <source>
        <dbReference type="SAM" id="Phobius"/>
    </source>
</evidence>
<protein>
    <submittedName>
        <fullName evidence="2">Uncharacterized protein</fullName>
    </submittedName>
</protein>
<dbReference type="AlphaFoldDB" id="A0A5J4FXW0"/>
<accession>A0A5J4FXW0</accession>
<organism evidence="2 3">
    <name type="scientific">Patiriisocius marinistellae</name>
    <dbReference type="NCBI Taxonomy" id="2494560"/>
    <lineage>
        <taxon>Bacteria</taxon>
        <taxon>Pseudomonadati</taxon>
        <taxon>Bacteroidota</taxon>
        <taxon>Flavobacteriia</taxon>
        <taxon>Flavobacteriales</taxon>
        <taxon>Flavobacteriaceae</taxon>
        <taxon>Patiriisocius</taxon>
    </lineage>
</organism>
<sequence>MAFLGPFLHLFAGTSQEGVLHWMWMSSFLDSLGWAMLPLFMGLGLLTFSTRLQSDNRTVLGLVSMISVAIGCFYLAYTLISVKDFTNFQYYALLISIAIFSSILVYYMHRAVKSTEERLLKLIASLSSKEDELAYEEHMEDLTAALKNGND</sequence>
<feature type="transmembrane region" description="Helical" evidence="1">
    <location>
        <begin position="59"/>
        <end position="82"/>
    </location>
</feature>
<gene>
    <name evidence="2" type="ORF">ULMS_15120</name>
</gene>
<feature type="transmembrane region" description="Helical" evidence="1">
    <location>
        <begin position="88"/>
        <end position="108"/>
    </location>
</feature>
<dbReference type="EMBL" id="BKCF01000002">
    <property type="protein sequence ID" value="GEQ86004.1"/>
    <property type="molecule type" value="Genomic_DNA"/>
</dbReference>
<evidence type="ECO:0000313" key="3">
    <source>
        <dbReference type="Proteomes" id="UP000326994"/>
    </source>
</evidence>
<keyword evidence="1" id="KW-1133">Transmembrane helix</keyword>
<evidence type="ECO:0000313" key="2">
    <source>
        <dbReference type="EMBL" id="GEQ86004.1"/>
    </source>
</evidence>
<keyword evidence="1" id="KW-0812">Transmembrane</keyword>
<reference evidence="2 3" key="1">
    <citation type="submission" date="2019-08" db="EMBL/GenBank/DDBJ databases">
        <title>Ulvibacter marinistellae sp. nov., isolated from a starfish, Patiria pectinifera.</title>
        <authorList>
            <person name="Kawano K."/>
            <person name="Ushijima N."/>
            <person name="Kihara M."/>
            <person name="Itoh H."/>
        </authorList>
    </citation>
    <scope>NUCLEOTIDE SEQUENCE [LARGE SCALE GENOMIC DNA]</scope>
    <source>
        <strain evidence="2 3">KK4</strain>
    </source>
</reference>
<keyword evidence="3" id="KW-1185">Reference proteome</keyword>
<keyword evidence="1" id="KW-0472">Membrane</keyword>
<name>A0A5J4FXW0_9FLAO</name>
<proteinExistence type="predicted"/>
<dbReference type="Proteomes" id="UP000326994">
    <property type="component" value="Unassembled WGS sequence"/>
</dbReference>